<dbReference type="CDD" id="cd16936">
    <property type="entry name" value="HATPase_RsbW-like"/>
    <property type="match status" value="1"/>
</dbReference>
<dbReference type="Proteomes" id="UP000460272">
    <property type="component" value="Unassembled WGS sequence"/>
</dbReference>
<organism evidence="3 4">
    <name type="scientific">Trebonia kvetii</name>
    <dbReference type="NCBI Taxonomy" id="2480626"/>
    <lineage>
        <taxon>Bacteria</taxon>
        <taxon>Bacillati</taxon>
        <taxon>Actinomycetota</taxon>
        <taxon>Actinomycetes</taxon>
        <taxon>Streptosporangiales</taxon>
        <taxon>Treboniaceae</taxon>
        <taxon>Trebonia</taxon>
    </lineage>
</organism>
<dbReference type="RefSeq" id="WP_145860407.1">
    <property type="nucleotide sequence ID" value="NZ_RPFW01000008.1"/>
</dbReference>
<evidence type="ECO:0000259" key="2">
    <source>
        <dbReference type="Pfam" id="PF13581"/>
    </source>
</evidence>
<reference evidence="3 4" key="1">
    <citation type="submission" date="2018-11" db="EMBL/GenBank/DDBJ databases">
        <title>Trebonia kvetii gen.nov., sp.nov., a novel acidophilic actinobacterium, and proposal of the new actinobacterial family Treboniaceae fam. nov.</title>
        <authorList>
            <person name="Rapoport D."/>
            <person name="Sagova-Mareckova M."/>
            <person name="Sedlacek I."/>
            <person name="Provaznik J."/>
            <person name="Kralova S."/>
            <person name="Pavlinic D."/>
            <person name="Benes V."/>
            <person name="Kopecky J."/>
        </authorList>
    </citation>
    <scope>NUCLEOTIDE SEQUENCE [LARGE SCALE GENOMIC DNA]</scope>
    <source>
        <strain evidence="3 4">15Tr583</strain>
    </source>
</reference>
<keyword evidence="1" id="KW-0808">Transferase</keyword>
<dbReference type="OrthoDB" id="4350801at2"/>
<dbReference type="SUPFAM" id="SSF55874">
    <property type="entry name" value="ATPase domain of HSP90 chaperone/DNA topoisomerase II/histidine kinase"/>
    <property type="match status" value="1"/>
</dbReference>
<dbReference type="InterPro" id="IPR050267">
    <property type="entry name" value="Anti-sigma-factor_SerPK"/>
</dbReference>
<proteinExistence type="predicted"/>
<dbReference type="GO" id="GO:0005524">
    <property type="term" value="F:ATP binding"/>
    <property type="evidence" value="ECO:0007669"/>
    <property type="project" value="UniProtKB-KW"/>
</dbReference>
<sequence>MPTNDAMYHTYRSDLSEVRALVLERAREAGLAEGRASDLVLAVSEVAANTLRHTKSSGTLAIWHNEREIVCEIRDEGTITDPLAGQVRPAPDATGGHGLWLVYQVCDFVELNSDSSGTTIRMHMALPSPNGGH</sequence>
<name>A0A6P2BP08_9ACTN</name>
<dbReference type="Gene3D" id="3.30.565.10">
    <property type="entry name" value="Histidine kinase-like ATPase, C-terminal domain"/>
    <property type="match status" value="1"/>
</dbReference>
<keyword evidence="1" id="KW-0418">Kinase</keyword>
<accession>A0A6P2BP08</accession>
<dbReference type="EMBL" id="RPFW01000008">
    <property type="protein sequence ID" value="TVZ00722.1"/>
    <property type="molecule type" value="Genomic_DNA"/>
</dbReference>
<comment type="caution">
    <text evidence="3">The sequence shown here is derived from an EMBL/GenBank/DDBJ whole genome shotgun (WGS) entry which is preliminary data.</text>
</comment>
<dbReference type="InterPro" id="IPR003594">
    <property type="entry name" value="HATPase_dom"/>
</dbReference>
<feature type="domain" description="Histidine kinase/HSP90-like ATPase" evidence="2">
    <location>
        <begin position="14"/>
        <end position="123"/>
    </location>
</feature>
<evidence type="ECO:0000313" key="4">
    <source>
        <dbReference type="Proteomes" id="UP000460272"/>
    </source>
</evidence>
<dbReference type="PANTHER" id="PTHR35526">
    <property type="entry name" value="ANTI-SIGMA-F FACTOR RSBW-RELATED"/>
    <property type="match status" value="1"/>
</dbReference>
<keyword evidence="4" id="KW-1185">Reference proteome</keyword>
<keyword evidence="3" id="KW-0067">ATP-binding</keyword>
<dbReference type="AlphaFoldDB" id="A0A6P2BP08"/>
<protein>
    <submittedName>
        <fullName evidence="3">ATP-binding protein</fullName>
    </submittedName>
</protein>
<dbReference type="PANTHER" id="PTHR35526:SF3">
    <property type="entry name" value="ANTI-SIGMA-F FACTOR RSBW"/>
    <property type="match status" value="1"/>
</dbReference>
<dbReference type="InterPro" id="IPR036890">
    <property type="entry name" value="HATPase_C_sf"/>
</dbReference>
<evidence type="ECO:0000256" key="1">
    <source>
        <dbReference type="ARBA" id="ARBA00022527"/>
    </source>
</evidence>
<dbReference type="GO" id="GO:0004674">
    <property type="term" value="F:protein serine/threonine kinase activity"/>
    <property type="evidence" value="ECO:0007669"/>
    <property type="project" value="UniProtKB-KW"/>
</dbReference>
<dbReference type="Pfam" id="PF13581">
    <property type="entry name" value="HATPase_c_2"/>
    <property type="match status" value="1"/>
</dbReference>
<keyword evidence="3" id="KW-0547">Nucleotide-binding</keyword>
<keyword evidence="1" id="KW-0723">Serine/threonine-protein kinase</keyword>
<evidence type="ECO:0000313" key="3">
    <source>
        <dbReference type="EMBL" id="TVZ00722.1"/>
    </source>
</evidence>
<gene>
    <name evidence="3" type="ORF">EAS64_35805</name>
</gene>